<accession>A0A3N1D6K8</accession>
<feature type="transmembrane region" description="Helical" evidence="5">
    <location>
        <begin position="131"/>
        <end position="152"/>
    </location>
</feature>
<evidence type="ECO:0000313" key="8">
    <source>
        <dbReference type="Proteomes" id="UP000272400"/>
    </source>
</evidence>
<proteinExistence type="predicted"/>
<protein>
    <submittedName>
        <fullName evidence="7">Putative MFS family arabinose efflux permease</fullName>
    </submittedName>
</protein>
<evidence type="ECO:0000256" key="5">
    <source>
        <dbReference type="SAM" id="Phobius"/>
    </source>
</evidence>
<dbReference type="InterPro" id="IPR036259">
    <property type="entry name" value="MFS_trans_sf"/>
</dbReference>
<dbReference type="InterPro" id="IPR011701">
    <property type="entry name" value="MFS"/>
</dbReference>
<sequence length="390" mass="39153">MGLRGGPVLLGHAVLVQLITFVLRPTMSYRALELDVPAAALGVLAASFAFAPLVLALPVGQLTDRIGERRVALGGAVCTAAAALVLTLLGDGLGGLLCGSVLLGIGHLGCVVGQQALVANTSARAGYDTAFGHYTFAASLGQSLGPTLILLFGGDQQIPHTDRIFAACVGAAALLVALSFALPDSRRTASAAETGDEGGFAELVRLPGLVRALTTSCIVLAAVDITLAYLPALGAERDLASGTIGLLLTVRGLASMGSRFFLGRMAARLGRRVLLTTSTAASGLAMAVLPFDLPLPALLSVMAVAGFGLGIGQPLTMSWLAEASPPGLRGRAMALRLVGNRTGQLVIPSAAGALAAGLGVAGVLYATAAALGYASFSARALPADPRAAEG</sequence>
<dbReference type="PANTHER" id="PTHR23526">
    <property type="entry name" value="INTEGRAL MEMBRANE TRANSPORT PROTEIN-RELATED"/>
    <property type="match status" value="1"/>
</dbReference>
<dbReference type="InterPro" id="IPR052528">
    <property type="entry name" value="Sugar_transport-like"/>
</dbReference>
<dbReference type="PANTHER" id="PTHR23526:SF4">
    <property type="entry name" value="INTEGRAL MEMBRANE TRANSPORT PROTEIN"/>
    <property type="match status" value="1"/>
</dbReference>
<dbReference type="Pfam" id="PF07690">
    <property type="entry name" value="MFS_1"/>
    <property type="match status" value="1"/>
</dbReference>
<keyword evidence="8" id="KW-1185">Reference proteome</keyword>
<evidence type="ECO:0000313" key="7">
    <source>
        <dbReference type="EMBL" id="ROO89160.1"/>
    </source>
</evidence>
<comment type="subcellular location">
    <subcellularLocation>
        <location evidence="1">Cell membrane</location>
        <topology evidence="1">Multi-pass membrane protein</topology>
    </subcellularLocation>
</comment>
<feature type="transmembrane region" description="Helical" evidence="5">
    <location>
        <begin position="164"/>
        <end position="182"/>
    </location>
</feature>
<dbReference type="InterPro" id="IPR020846">
    <property type="entry name" value="MFS_dom"/>
</dbReference>
<dbReference type="EMBL" id="RJKE01000001">
    <property type="protein sequence ID" value="ROO89160.1"/>
    <property type="molecule type" value="Genomic_DNA"/>
</dbReference>
<name>A0A3N1D6K8_9ACTN</name>
<keyword evidence="2 5" id="KW-0812">Transmembrane</keyword>
<evidence type="ECO:0000256" key="4">
    <source>
        <dbReference type="ARBA" id="ARBA00023136"/>
    </source>
</evidence>
<dbReference type="AlphaFoldDB" id="A0A3N1D6K8"/>
<feature type="transmembrane region" description="Helical" evidence="5">
    <location>
        <begin position="212"/>
        <end position="233"/>
    </location>
</feature>
<dbReference type="SUPFAM" id="SSF103473">
    <property type="entry name" value="MFS general substrate transporter"/>
    <property type="match status" value="1"/>
</dbReference>
<dbReference type="RefSeq" id="WP_211360085.1">
    <property type="nucleotide sequence ID" value="NZ_RJKE01000001.1"/>
</dbReference>
<feature type="domain" description="Major facilitator superfamily (MFS) profile" evidence="6">
    <location>
        <begin position="1"/>
        <end position="386"/>
    </location>
</feature>
<feature type="transmembrane region" description="Helical" evidence="5">
    <location>
        <begin position="71"/>
        <end position="89"/>
    </location>
</feature>
<feature type="transmembrane region" description="Helical" evidence="5">
    <location>
        <begin position="297"/>
        <end position="321"/>
    </location>
</feature>
<feature type="transmembrane region" description="Helical" evidence="5">
    <location>
        <begin position="101"/>
        <end position="119"/>
    </location>
</feature>
<evidence type="ECO:0000256" key="3">
    <source>
        <dbReference type="ARBA" id="ARBA00022989"/>
    </source>
</evidence>
<keyword evidence="3 5" id="KW-1133">Transmembrane helix</keyword>
<dbReference type="GO" id="GO:0005886">
    <property type="term" value="C:plasma membrane"/>
    <property type="evidence" value="ECO:0007669"/>
    <property type="project" value="UniProtKB-SubCell"/>
</dbReference>
<gene>
    <name evidence="7" type="ORF">EDD29_6847</name>
</gene>
<feature type="transmembrane region" description="Helical" evidence="5">
    <location>
        <begin position="273"/>
        <end position="291"/>
    </location>
</feature>
<evidence type="ECO:0000259" key="6">
    <source>
        <dbReference type="PROSITE" id="PS50850"/>
    </source>
</evidence>
<comment type="caution">
    <text evidence="7">The sequence shown here is derived from an EMBL/GenBank/DDBJ whole genome shotgun (WGS) entry which is preliminary data.</text>
</comment>
<feature type="transmembrane region" description="Helical" evidence="5">
    <location>
        <begin position="38"/>
        <end position="59"/>
    </location>
</feature>
<evidence type="ECO:0000256" key="2">
    <source>
        <dbReference type="ARBA" id="ARBA00022692"/>
    </source>
</evidence>
<organism evidence="7 8">
    <name type="scientific">Actinocorallia herbida</name>
    <dbReference type="NCBI Taxonomy" id="58109"/>
    <lineage>
        <taxon>Bacteria</taxon>
        <taxon>Bacillati</taxon>
        <taxon>Actinomycetota</taxon>
        <taxon>Actinomycetes</taxon>
        <taxon>Streptosporangiales</taxon>
        <taxon>Thermomonosporaceae</taxon>
        <taxon>Actinocorallia</taxon>
    </lineage>
</organism>
<evidence type="ECO:0000256" key="1">
    <source>
        <dbReference type="ARBA" id="ARBA00004651"/>
    </source>
</evidence>
<feature type="transmembrane region" description="Helical" evidence="5">
    <location>
        <begin position="239"/>
        <end position="261"/>
    </location>
</feature>
<keyword evidence="4 5" id="KW-0472">Membrane</keyword>
<dbReference type="Gene3D" id="1.20.1250.20">
    <property type="entry name" value="MFS general substrate transporter like domains"/>
    <property type="match status" value="2"/>
</dbReference>
<dbReference type="Proteomes" id="UP000272400">
    <property type="component" value="Unassembled WGS sequence"/>
</dbReference>
<reference evidence="7 8" key="1">
    <citation type="submission" date="2018-11" db="EMBL/GenBank/DDBJ databases">
        <title>Sequencing the genomes of 1000 actinobacteria strains.</title>
        <authorList>
            <person name="Klenk H.-P."/>
        </authorList>
    </citation>
    <scope>NUCLEOTIDE SEQUENCE [LARGE SCALE GENOMIC DNA]</scope>
    <source>
        <strain evidence="7 8">DSM 44254</strain>
    </source>
</reference>
<dbReference type="PROSITE" id="PS50850">
    <property type="entry name" value="MFS"/>
    <property type="match status" value="1"/>
</dbReference>
<dbReference type="GO" id="GO:0022857">
    <property type="term" value="F:transmembrane transporter activity"/>
    <property type="evidence" value="ECO:0007669"/>
    <property type="project" value="InterPro"/>
</dbReference>
<feature type="transmembrane region" description="Helical" evidence="5">
    <location>
        <begin position="342"/>
        <end position="366"/>
    </location>
</feature>